<dbReference type="CDD" id="cd00038">
    <property type="entry name" value="CAP_ED"/>
    <property type="match status" value="1"/>
</dbReference>
<keyword evidence="20" id="KW-1185">Reference proteome</keyword>
<evidence type="ECO:0000256" key="3">
    <source>
        <dbReference type="ARBA" id="ARBA00022538"/>
    </source>
</evidence>
<keyword evidence="10 16" id="KW-1133">Transmembrane helix</keyword>
<evidence type="ECO:0000313" key="20">
    <source>
        <dbReference type="Proteomes" id="UP000699462"/>
    </source>
</evidence>
<evidence type="ECO:0000259" key="17">
    <source>
        <dbReference type="PROSITE" id="PS50042"/>
    </source>
</evidence>
<evidence type="ECO:0000256" key="14">
    <source>
        <dbReference type="ARBA" id="ARBA00023303"/>
    </source>
</evidence>
<evidence type="ECO:0000256" key="16">
    <source>
        <dbReference type="SAM" id="Phobius"/>
    </source>
</evidence>
<dbReference type="GO" id="GO:0005249">
    <property type="term" value="F:voltage-gated potassium channel activity"/>
    <property type="evidence" value="ECO:0007669"/>
    <property type="project" value="InterPro"/>
</dbReference>
<dbReference type="PROSITE" id="PS50042">
    <property type="entry name" value="CNMP_BINDING_3"/>
    <property type="match status" value="1"/>
</dbReference>
<dbReference type="PRINTS" id="PR01464">
    <property type="entry name" value="EAGCHANNEL"/>
</dbReference>
<dbReference type="FunFam" id="2.60.120.10:FF:000009">
    <property type="entry name" value="Potassium voltage-gated channel subfamily H member 1"/>
    <property type="match status" value="1"/>
</dbReference>
<keyword evidence="2" id="KW-0813">Transport</keyword>
<dbReference type="InterPro" id="IPR035965">
    <property type="entry name" value="PAS-like_dom_sf"/>
</dbReference>
<dbReference type="GO" id="GO:0008076">
    <property type="term" value="C:voltage-gated potassium channel complex"/>
    <property type="evidence" value="ECO:0007669"/>
    <property type="project" value="TreeGrafter"/>
</dbReference>
<dbReference type="SUPFAM" id="SSF81324">
    <property type="entry name" value="Voltage-gated potassium channels"/>
    <property type="match status" value="1"/>
</dbReference>
<comment type="caution">
    <text evidence="19">The sequence shown here is derived from an EMBL/GenBank/DDBJ whole genome shotgun (WGS) entry which is preliminary data.</text>
</comment>
<feature type="transmembrane region" description="Helical" evidence="16">
    <location>
        <begin position="270"/>
        <end position="289"/>
    </location>
</feature>
<evidence type="ECO:0000256" key="11">
    <source>
        <dbReference type="ARBA" id="ARBA00023065"/>
    </source>
</evidence>
<dbReference type="PRINTS" id="PR01463">
    <property type="entry name" value="EAGCHANLFMLY"/>
</dbReference>
<dbReference type="InterPro" id="IPR014710">
    <property type="entry name" value="RmlC-like_jellyroll"/>
</dbReference>
<keyword evidence="4" id="KW-0597">Phosphoprotein</keyword>
<dbReference type="SMART" id="SM00086">
    <property type="entry name" value="PAC"/>
    <property type="match status" value="1"/>
</dbReference>
<name>A0A8T0DVF0_9TREM</name>
<dbReference type="Gene3D" id="1.10.287.70">
    <property type="match status" value="1"/>
</dbReference>
<feature type="transmembrane region" description="Helical" evidence="16">
    <location>
        <begin position="309"/>
        <end position="327"/>
    </location>
</feature>
<dbReference type="PANTHER" id="PTHR10217:SF435">
    <property type="entry name" value="POTASSIUM VOLTAGE-GATED CHANNEL PROTEIN EAG"/>
    <property type="match status" value="1"/>
</dbReference>
<dbReference type="Pfam" id="PF00027">
    <property type="entry name" value="cNMP_binding"/>
    <property type="match status" value="1"/>
</dbReference>
<sequence length="906" mass="102173">MAGSRKGLVAPQNIFLETILRRFSTPQTGLLLANARIVDYPIVYVNDSFTRMTNYMARDMMQRGAICKHLHGERTSINAVERLEQALDEGRLEQVEITLYKKNRSMIWVIMCVAPIEDDVGEIPLYLILFYDISPLRQPMDDDVLRGSVSKFAKLARSVTRNRATLSSQGEMEDSISVVSHLKQYAVLFKPVYTSAELKYRKLAPLQKESIPKYREESPKTPPHVLLHYVTFKTTWDWIIFLLTGYTSVVVPYCVAFGREGVCGKPIISVLDRIVDVVFFIDIVLNFHTTFVGPTGAVISDPHLIRLNYLKGWFLVDLISCLPYGLLNMINSKENANLTSLLNALKIARLLRLWRVLRKLDQYLQYVATILLIMIFCFILLAHWLACVWYMVGISDIQQKVYHGWILHLMNETVGRQNWTSAAQVDEQLPPQSMLYMTSLYFTLSLITSIGFGNVAANTISEKVTGAVDNTSSLAQITHFSLQPALVYATIFGNVTTILQQTHATRGRLQQLMANVKDFLRIHSVPKELAERVIDYVTSTWSLTRGVDTDTVLNNCPKDMKADLCVHLYREVFNEHPAFRLASESCLRTLAVSFRAQHTAPGDLIFHQGESIDQLCFVISGSLEVVQDDEVVAILSKGDVFGQPVWKESDVGQSAASVRALTYCDLHCIKRDNLLEVLKFYSAFANSFSRSLVLTYNLRNRLVFRKISDVIRERELSERRRNQPPLSSLAPDHPVRRLISRFCTAASSNISQLSRSSSASSNEPRDRSVLEPGPTDAPPPVTTTSATSLTDASPARTKTSGWSRLLNVPKTTKQTINQESDSTQAQSASVSEHISLENAKGSVTESKPVPVVVVEPDVEDRRFQDEIMFKIKDIQAAFLSKLSLMSDYMSEMERRIEQISSKIENK</sequence>
<gene>
    <name evidence="19" type="ORF">P879_01458</name>
</gene>
<proteinExistence type="predicted"/>
<evidence type="ECO:0000256" key="8">
    <source>
        <dbReference type="ARBA" id="ARBA00022882"/>
    </source>
</evidence>
<dbReference type="CDD" id="cd00130">
    <property type="entry name" value="PAS"/>
    <property type="match status" value="1"/>
</dbReference>
<keyword evidence="12 16" id="KW-0472">Membrane</keyword>
<dbReference type="InterPro" id="IPR003938">
    <property type="entry name" value="K_chnl_volt-dep_EAG/ELK/ERG"/>
</dbReference>
<feature type="transmembrane region" description="Helical" evidence="16">
    <location>
        <begin position="363"/>
        <end position="392"/>
    </location>
</feature>
<dbReference type="Proteomes" id="UP000699462">
    <property type="component" value="Unassembled WGS sequence"/>
</dbReference>
<feature type="compositionally biased region" description="Low complexity" evidence="15">
    <location>
        <begin position="782"/>
        <end position="795"/>
    </location>
</feature>
<keyword evidence="9" id="KW-0630">Potassium</keyword>
<protein>
    <recommendedName>
        <fullName evidence="21">Potassium voltage-gated channel Eag-related subfamily H member 5</fullName>
    </recommendedName>
</protein>
<dbReference type="OrthoDB" id="447251at2759"/>
<comment type="subcellular location">
    <subcellularLocation>
        <location evidence="1">Membrane</location>
        <topology evidence="1">Multi-pass membrane protein</topology>
    </subcellularLocation>
</comment>
<keyword evidence="3" id="KW-0633">Potassium transport</keyword>
<dbReference type="Pfam" id="PF00520">
    <property type="entry name" value="Ion_trans"/>
    <property type="match status" value="1"/>
</dbReference>
<dbReference type="SUPFAM" id="SSF55785">
    <property type="entry name" value="PYP-like sensor domain (PAS domain)"/>
    <property type="match status" value="1"/>
</dbReference>
<dbReference type="PROSITE" id="PS50113">
    <property type="entry name" value="PAC"/>
    <property type="match status" value="1"/>
</dbReference>
<evidence type="ECO:0000256" key="13">
    <source>
        <dbReference type="ARBA" id="ARBA00023180"/>
    </source>
</evidence>
<feature type="domain" description="PAC" evidence="18">
    <location>
        <begin position="93"/>
        <end position="145"/>
    </location>
</feature>
<keyword evidence="5 16" id="KW-0812">Transmembrane</keyword>
<dbReference type="InterPro" id="IPR050818">
    <property type="entry name" value="KCNH_animal-type"/>
</dbReference>
<evidence type="ECO:0000256" key="6">
    <source>
        <dbReference type="ARBA" id="ARBA00022826"/>
    </source>
</evidence>
<dbReference type="Gene3D" id="2.60.120.10">
    <property type="entry name" value="Jelly Rolls"/>
    <property type="match status" value="1"/>
</dbReference>
<feature type="compositionally biased region" description="Polar residues" evidence="15">
    <location>
        <begin position="809"/>
        <end position="827"/>
    </location>
</feature>
<dbReference type="EMBL" id="JTDF01000680">
    <property type="protein sequence ID" value="KAF8571154.1"/>
    <property type="molecule type" value="Genomic_DNA"/>
</dbReference>
<feature type="transmembrane region" description="Helical" evidence="16">
    <location>
        <begin position="238"/>
        <end position="258"/>
    </location>
</feature>
<dbReference type="GO" id="GO:0042391">
    <property type="term" value="P:regulation of membrane potential"/>
    <property type="evidence" value="ECO:0007669"/>
    <property type="project" value="TreeGrafter"/>
</dbReference>
<dbReference type="InterPro" id="IPR001610">
    <property type="entry name" value="PAC"/>
</dbReference>
<evidence type="ECO:0000256" key="12">
    <source>
        <dbReference type="ARBA" id="ARBA00023136"/>
    </source>
</evidence>
<evidence type="ECO:0000256" key="7">
    <source>
        <dbReference type="ARBA" id="ARBA00022860"/>
    </source>
</evidence>
<evidence type="ECO:0000256" key="5">
    <source>
        <dbReference type="ARBA" id="ARBA00022692"/>
    </source>
</evidence>
<feature type="domain" description="Cyclic nucleotide-binding" evidence="17">
    <location>
        <begin position="578"/>
        <end position="678"/>
    </location>
</feature>
<evidence type="ECO:0000313" key="19">
    <source>
        <dbReference type="EMBL" id="KAF8571154.1"/>
    </source>
</evidence>
<dbReference type="SUPFAM" id="SSF51206">
    <property type="entry name" value="cAMP-binding domain-like"/>
    <property type="match status" value="1"/>
</dbReference>
<dbReference type="NCBIfam" id="TIGR00229">
    <property type="entry name" value="sensory_box"/>
    <property type="match status" value="1"/>
</dbReference>
<evidence type="ECO:0000256" key="10">
    <source>
        <dbReference type="ARBA" id="ARBA00022989"/>
    </source>
</evidence>
<dbReference type="InterPro" id="IPR003949">
    <property type="entry name" value="K_chnl_volt-dep_EAG"/>
</dbReference>
<keyword evidence="7" id="KW-0112">Calmodulin-binding</keyword>
<dbReference type="SMART" id="SM00100">
    <property type="entry name" value="cNMP"/>
    <property type="match status" value="1"/>
</dbReference>
<dbReference type="Gene3D" id="1.10.1200.260">
    <property type="match status" value="1"/>
</dbReference>
<evidence type="ECO:0000256" key="9">
    <source>
        <dbReference type="ARBA" id="ARBA00022958"/>
    </source>
</evidence>
<dbReference type="Gene3D" id="3.30.450.20">
    <property type="entry name" value="PAS domain"/>
    <property type="match status" value="1"/>
</dbReference>
<keyword evidence="13" id="KW-0325">Glycoprotein</keyword>
<evidence type="ECO:0000256" key="1">
    <source>
        <dbReference type="ARBA" id="ARBA00004141"/>
    </source>
</evidence>
<evidence type="ECO:0000256" key="4">
    <source>
        <dbReference type="ARBA" id="ARBA00022553"/>
    </source>
</evidence>
<dbReference type="InterPro" id="IPR000595">
    <property type="entry name" value="cNMP-bd_dom"/>
</dbReference>
<keyword evidence="8" id="KW-0851">Voltage-gated channel</keyword>
<dbReference type="GO" id="GO:0005516">
    <property type="term" value="F:calmodulin binding"/>
    <property type="evidence" value="ECO:0007669"/>
    <property type="project" value="UniProtKB-KW"/>
</dbReference>
<keyword evidence="6" id="KW-0631">Potassium channel</keyword>
<keyword evidence="11" id="KW-0406">Ion transport</keyword>
<evidence type="ECO:0000259" key="18">
    <source>
        <dbReference type="PROSITE" id="PS50113"/>
    </source>
</evidence>
<evidence type="ECO:0000256" key="15">
    <source>
        <dbReference type="SAM" id="MobiDB-lite"/>
    </source>
</evidence>
<accession>A0A8T0DVF0</accession>
<keyword evidence="14" id="KW-0407">Ion channel</keyword>
<dbReference type="InterPro" id="IPR000014">
    <property type="entry name" value="PAS"/>
</dbReference>
<organism evidence="19 20">
    <name type="scientific">Paragonimus westermani</name>
    <dbReference type="NCBI Taxonomy" id="34504"/>
    <lineage>
        <taxon>Eukaryota</taxon>
        <taxon>Metazoa</taxon>
        <taxon>Spiralia</taxon>
        <taxon>Lophotrochozoa</taxon>
        <taxon>Platyhelminthes</taxon>
        <taxon>Trematoda</taxon>
        <taxon>Digenea</taxon>
        <taxon>Plagiorchiida</taxon>
        <taxon>Troglotremata</taxon>
        <taxon>Troglotrematidae</taxon>
        <taxon>Paragonimus</taxon>
    </lineage>
</organism>
<dbReference type="PANTHER" id="PTHR10217">
    <property type="entry name" value="VOLTAGE AND LIGAND GATED POTASSIUM CHANNEL"/>
    <property type="match status" value="1"/>
</dbReference>
<feature type="region of interest" description="Disordered" evidence="15">
    <location>
        <begin position="753"/>
        <end position="827"/>
    </location>
</feature>
<evidence type="ECO:0008006" key="21">
    <source>
        <dbReference type="Google" id="ProtNLM"/>
    </source>
</evidence>
<dbReference type="Pfam" id="PF13426">
    <property type="entry name" value="PAS_9"/>
    <property type="match status" value="1"/>
</dbReference>
<dbReference type="InterPro" id="IPR005821">
    <property type="entry name" value="Ion_trans_dom"/>
</dbReference>
<evidence type="ECO:0000256" key="2">
    <source>
        <dbReference type="ARBA" id="ARBA00022448"/>
    </source>
</evidence>
<reference evidence="19 20" key="1">
    <citation type="submission" date="2019-07" db="EMBL/GenBank/DDBJ databases">
        <title>Annotation for the trematode Paragonimus westermani.</title>
        <authorList>
            <person name="Choi Y.-J."/>
        </authorList>
    </citation>
    <scope>NUCLEOTIDE SEQUENCE [LARGE SCALE GENOMIC DNA]</scope>
    <source>
        <strain evidence="19">180907_Pwestermani</strain>
    </source>
</reference>
<dbReference type="InterPro" id="IPR018490">
    <property type="entry name" value="cNMP-bd_dom_sf"/>
</dbReference>
<dbReference type="AlphaFoldDB" id="A0A8T0DVF0"/>
<dbReference type="InterPro" id="IPR000700">
    <property type="entry name" value="PAS-assoc_C"/>
</dbReference>